<evidence type="ECO:0000259" key="2">
    <source>
        <dbReference type="Pfam" id="PF13449"/>
    </source>
</evidence>
<organism evidence="3 4">
    <name type="scientific">Zhongshania antarctica</name>
    <dbReference type="NCBI Taxonomy" id="641702"/>
    <lineage>
        <taxon>Bacteria</taxon>
        <taxon>Pseudomonadati</taxon>
        <taxon>Pseudomonadota</taxon>
        <taxon>Gammaproteobacteria</taxon>
        <taxon>Cellvibrionales</taxon>
        <taxon>Spongiibacteraceae</taxon>
        <taxon>Zhongshania</taxon>
    </lineage>
</organism>
<name>A0A840R344_9GAMM</name>
<accession>A0A840R344</accession>
<feature type="signal peptide" evidence="1">
    <location>
        <begin position="1"/>
        <end position="21"/>
    </location>
</feature>
<dbReference type="InterPro" id="IPR011044">
    <property type="entry name" value="Quino_amine_DH_bsu"/>
</dbReference>
<evidence type="ECO:0000256" key="1">
    <source>
        <dbReference type="SAM" id="SignalP"/>
    </source>
</evidence>
<sequence>MQFKKTALSWGIALATPLFLAACGGDNNKTPASQASAEKNFNRIAVYPVCMQTDATCNSDDATAAEIVAASTDGMTLVYTDSPKAQLGFVDITNPAAPTGLGVLPLVGEPTSVAVKGDYALVGVNTSSDFVSVSGLLVVVDIATRSIVHSIDVGGQPDSVAVSPDGSYAAVVIENERDEDLNDGALPQMPAGKLVVVNLSGAPADWASSTVGLTGLADLYPTDPEPEFVDINANNIAVVSMQENNHIVLVNLADGSIVTEFSAGSVELSGIDTSKDGMINQNASLDAVLREPDGVSWLSTDYFVTANEGDLDGGSRSFSIFNTAGEVVYEAGNTLDQLTARIGHYPESRSGKKGNEPENAEFGVFGEDKLLFVNSERASVVFVYDVADFTKPVFKQVLPAGVGPEGALAIPARNLLIAASEEDDRGAAIRSGLNIYQYGTAAASYPTIVSKDRDDGSPISWGALSGLSADPSDSTLVYAVDDSYYKKNRIFTLDVSLQPGVIAAETYIVDSNDVLANLPLGTLPGGAVNDDKTVNIDPEGIVKLADGDFWIASEGKGNQIDGPVASRNVLINTGADGVIQKAVTLPAAVNLLQRKNGFEGVAEYEGKLYVAFQRAWQNEDAVRIGIYDIAAESWSFLFYPLDAPESQHGGWVGLSEITALGGGEFVVIERDNQGGPDAVIKRLYKFDTTGLAEDAMVSKTLVRDVLPDMKATGGLVTEKIEGLALLANGDLLMVNDNDGVDDSNGETRLMNLGKLF</sequence>
<dbReference type="Pfam" id="PF13449">
    <property type="entry name" value="Phytase-like"/>
    <property type="match status" value="1"/>
</dbReference>
<dbReference type="Proteomes" id="UP000536640">
    <property type="component" value="Unassembled WGS sequence"/>
</dbReference>
<reference evidence="3 4" key="1">
    <citation type="submission" date="2020-08" db="EMBL/GenBank/DDBJ databases">
        <title>Genomic Encyclopedia of Type Strains, Phase IV (KMG-IV): sequencing the most valuable type-strain genomes for metagenomic binning, comparative biology and taxonomic classification.</title>
        <authorList>
            <person name="Goeker M."/>
        </authorList>
    </citation>
    <scope>NUCLEOTIDE SEQUENCE [LARGE SCALE GENOMIC DNA]</scope>
    <source>
        <strain evidence="3 4">DSM 25701</strain>
    </source>
</reference>
<proteinExistence type="predicted"/>
<dbReference type="PROSITE" id="PS51257">
    <property type="entry name" value="PROKAR_LIPOPROTEIN"/>
    <property type="match status" value="1"/>
</dbReference>
<evidence type="ECO:0000313" key="3">
    <source>
        <dbReference type="EMBL" id="MBB5186870.1"/>
    </source>
</evidence>
<keyword evidence="1" id="KW-0732">Signal</keyword>
<dbReference type="EMBL" id="JACHHW010000003">
    <property type="protein sequence ID" value="MBB5186870.1"/>
    <property type="molecule type" value="Genomic_DNA"/>
</dbReference>
<evidence type="ECO:0000313" key="4">
    <source>
        <dbReference type="Proteomes" id="UP000536640"/>
    </source>
</evidence>
<dbReference type="InterPro" id="IPR052956">
    <property type="entry name" value="Mesenchyme-surface_protein"/>
</dbReference>
<dbReference type="SUPFAM" id="SSF50969">
    <property type="entry name" value="YVTN repeat-like/Quinoprotein amine dehydrogenase"/>
    <property type="match status" value="1"/>
</dbReference>
<dbReference type="Gene3D" id="2.130.10.10">
    <property type="entry name" value="YVTN repeat-like/Quinoprotein amine dehydrogenase"/>
    <property type="match status" value="1"/>
</dbReference>
<dbReference type="InterPro" id="IPR015943">
    <property type="entry name" value="WD40/YVTN_repeat-like_dom_sf"/>
</dbReference>
<keyword evidence="4" id="KW-1185">Reference proteome</keyword>
<dbReference type="InterPro" id="IPR027372">
    <property type="entry name" value="Phytase-like_dom"/>
</dbReference>
<gene>
    <name evidence="3" type="ORF">HNQ57_001133</name>
</gene>
<dbReference type="AlphaFoldDB" id="A0A840R344"/>
<feature type="domain" description="Phytase-like" evidence="2">
    <location>
        <begin position="460"/>
        <end position="738"/>
    </location>
</feature>
<feature type="chain" id="PRO_5032941380" description="Phytase-like domain-containing protein" evidence="1">
    <location>
        <begin position="22"/>
        <end position="756"/>
    </location>
</feature>
<dbReference type="PANTHER" id="PTHR46928">
    <property type="entry name" value="MESENCHYME-SPECIFIC CELL SURFACE GLYCOPROTEIN"/>
    <property type="match status" value="1"/>
</dbReference>
<dbReference type="PANTHER" id="PTHR46928:SF1">
    <property type="entry name" value="MESENCHYME-SPECIFIC CELL SURFACE GLYCOPROTEIN"/>
    <property type="match status" value="1"/>
</dbReference>
<dbReference type="RefSeq" id="WP_184461629.1">
    <property type="nucleotide sequence ID" value="NZ_JACHHW010000003.1"/>
</dbReference>
<comment type="caution">
    <text evidence="3">The sequence shown here is derived from an EMBL/GenBank/DDBJ whole genome shotgun (WGS) entry which is preliminary data.</text>
</comment>
<protein>
    <recommendedName>
        <fullName evidence="2">Phytase-like domain-containing protein</fullName>
    </recommendedName>
</protein>